<proteinExistence type="predicted"/>
<evidence type="ECO:0000313" key="2">
    <source>
        <dbReference type="Proteomes" id="UP001060325"/>
    </source>
</evidence>
<geneLocation type="plasmid" evidence="1 2">
    <name>pCXA</name>
</geneLocation>
<dbReference type="RefSeq" id="WP_255178775.1">
    <property type="nucleotide sequence ID" value="NZ_CP101463.1"/>
</dbReference>
<organism evidence="1 2">
    <name type="scientific">Exiguobacterium aurantiacum</name>
    <dbReference type="NCBI Taxonomy" id="33987"/>
    <lineage>
        <taxon>Bacteria</taxon>
        <taxon>Bacillati</taxon>
        <taxon>Bacillota</taxon>
        <taxon>Bacilli</taxon>
        <taxon>Bacillales</taxon>
        <taxon>Bacillales Family XII. Incertae Sedis</taxon>
        <taxon>Exiguobacterium</taxon>
    </lineage>
</organism>
<sequence>MRRRKGVIEMAFIEESLQEPRRTGTWLDEQDVVEKRKVKDKVVVKSTVAELMPVVNITGTEAFEMRDGTYLDMVQLTSKDIYSLNEEEKDHDVFSLAYLLQAYTHPLKVVPLNTPLSLERQKISIERQIRQNQTPAYLPFLLKKKQELEYLEEHRTNRDYLLFFYADDERTLRERKTHLYKLLRRSNPMRELTLDQKVHVLYQLNNPNTKPQLDA</sequence>
<dbReference type="Proteomes" id="UP001060325">
    <property type="component" value="Plasmid pCXA"/>
</dbReference>
<name>A0ABY5FSJ4_9BACL</name>
<evidence type="ECO:0000313" key="1">
    <source>
        <dbReference type="EMBL" id="UTT44587.1"/>
    </source>
</evidence>
<dbReference type="EMBL" id="CP101463">
    <property type="protein sequence ID" value="UTT44587.1"/>
    <property type="molecule type" value="Genomic_DNA"/>
</dbReference>
<accession>A0ABY5FSJ4</accession>
<protein>
    <submittedName>
        <fullName evidence="1">Uncharacterized protein</fullName>
    </submittedName>
</protein>
<keyword evidence="2" id="KW-1185">Reference proteome</keyword>
<reference evidence="1" key="1">
    <citation type="submission" date="2022-07" db="EMBL/GenBank/DDBJ databases">
        <title>Complete genome of CX2.</title>
        <authorList>
            <person name="Cao G."/>
        </authorList>
    </citation>
    <scope>NUCLEOTIDE SEQUENCE</scope>
    <source>
        <strain evidence="1">CX2</strain>
        <plasmid evidence="1">pCXA</plasmid>
    </source>
</reference>
<gene>
    <name evidence="1" type="ORF">NMQ00_15910</name>
</gene>
<keyword evidence="1" id="KW-0614">Plasmid</keyword>